<accession>A0A5K7X1H1</accession>
<name>A0A5K7X1H1_9BACT</name>
<keyword evidence="1" id="KW-0732">Signal</keyword>
<evidence type="ECO:0000313" key="2">
    <source>
        <dbReference type="EMBL" id="BBO30494.1"/>
    </source>
</evidence>
<dbReference type="AlphaFoldDB" id="A0A5K7X1H1"/>
<evidence type="ECO:0000313" key="3">
    <source>
        <dbReference type="Proteomes" id="UP000326837"/>
    </source>
</evidence>
<dbReference type="EMBL" id="AP021861">
    <property type="protein sequence ID" value="BBO30494.1"/>
    <property type="molecule type" value="Genomic_DNA"/>
</dbReference>
<dbReference type="PROSITE" id="PS51257">
    <property type="entry name" value="PROKAR_LIPOPROTEIN"/>
    <property type="match status" value="1"/>
</dbReference>
<feature type="signal peptide" evidence="1">
    <location>
        <begin position="1"/>
        <end position="23"/>
    </location>
</feature>
<organism evidence="2 3">
    <name type="scientific">Lacipirellula parvula</name>
    <dbReference type="NCBI Taxonomy" id="2650471"/>
    <lineage>
        <taxon>Bacteria</taxon>
        <taxon>Pseudomonadati</taxon>
        <taxon>Planctomycetota</taxon>
        <taxon>Planctomycetia</taxon>
        <taxon>Pirellulales</taxon>
        <taxon>Lacipirellulaceae</taxon>
        <taxon>Lacipirellula</taxon>
    </lineage>
</organism>
<evidence type="ECO:0000256" key="1">
    <source>
        <dbReference type="SAM" id="SignalP"/>
    </source>
</evidence>
<dbReference type="InterPro" id="IPR013424">
    <property type="entry name" value="Ice-binding_C"/>
</dbReference>
<reference evidence="3" key="1">
    <citation type="submission" date="2019-10" db="EMBL/GenBank/DDBJ databases">
        <title>Lacipirellula parvula gen. nov., sp. nov., representing a lineage of planctomycetes widespread in freshwater anoxic habitats, and description of the family Lacipirellulaceae.</title>
        <authorList>
            <person name="Dedysh S.N."/>
            <person name="Kulichevskaya I.S."/>
            <person name="Beletsky A.V."/>
            <person name="Rakitin A.L."/>
            <person name="Mardanov A.V."/>
            <person name="Ivanova A.A."/>
            <person name="Saltykova V.X."/>
            <person name="Rijpstra W.I.C."/>
            <person name="Sinninghe Damste J.S."/>
            <person name="Ravin N.V."/>
        </authorList>
    </citation>
    <scope>NUCLEOTIDE SEQUENCE [LARGE SCALE GENOMIC DNA]</scope>
    <source>
        <strain evidence="3">PX69</strain>
    </source>
</reference>
<protein>
    <recommendedName>
        <fullName evidence="4">PEP-CTERM protein-sorting domain-containing protein</fullName>
    </recommendedName>
</protein>
<evidence type="ECO:0008006" key="4">
    <source>
        <dbReference type="Google" id="ProtNLM"/>
    </source>
</evidence>
<dbReference type="RefSeq" id="WP_152096825.1">
    <property type="nucleotide sequence ID" value="NZ_AP021861.1"/>
</dbReference>
<dbReference type="KEGG" id="lpav:PLANPX_0106"/>
<dbReference type="Proteomes" id="UP000326837">
    <property type="component" value="Chromosome"/>
</dbReference>
<gene>
    <name evidence="2" type="ORF">PLANPX_0106</name>
</gene>
<keyword evidence="3" id="KW-1185">Reference proteome</keyword>
<sequence length="229" mass="24577">MTLQKFSRINLCRLLAICTVGIASCTLPSCETHGALTKYATREAWQAAVGIYSTETFESYAGGPAIPETGGTFFAGPFHIVVDANHGRIGPAGPGFFGFDTPGLTGTFFVGDVHSPESTHPHFNTIRFAIPVWAFAVNFAALDDGGIDDVRVAGESFVISPFGSLGLRSNFFGVVSTTPFSEVDIRNANGKLERFGMDDMSFKVIPEPATGLLLFTGMMGLLRLARLRR</sequence>
<dbReference type="NCBIfam" id="TIGR02595">
    <property type="entry name" value="PEP_CTERM"/>
    <property type="match status" value="1"/>
</dbReference>
<proteinExistence type="predicted"/>
<feature type="chain" id="PRO_5024960218" description="PEP-CTERM protein-sorting domain-containing protein" evidence="1">
    <location>
        <begin position="24"/>
        <end position="229"/>
    </location>
</feature>